<evidence type="ECO:0000256" key="2">
    <source>
        <dbReference type="SAM" id="SignalP"/>
    </source>
</evidence>
<dbReference type="Proteomes" id="UP000240653">
    <property type="component" value="Unassembled WGS sequence"/>
</dbReference>
<accession>A0A2P7S6Z6</accession>
<protein>
    <submittedName>
        <fullName evidence="3">Uncharacterized protein</fullName>
    </submittedName>
</protein>
<dbReference type="AlphaFoldDB" id="A0A2P7S6Z6"/>
<dbReference type="OrthoDB" id="8592798at2"/>
<dbReference type="InterPro" id="IPR011990">
    <property type="entry name" value="TPR-like_helical_dom_sf"/>
</dbReference>
<reference evidence="3 4" key="1">
    <citation type="submission" date="2018-03" db="EMBL/GenBank/DDBJ databases">
        <title>The draft genome of Mesorhizobium soli JCM 19897.</title>
        <authorList>
            <person name="Li L."/>
            <person name="Liu L."/>
            <person name="Liang L."/>
            <person name="Wang T."/>
            <person name="Zhang X."/>
        </authorList>
    </citation>
    <scope>NUCLEOTIDE SEQUENCE [LARGE SCALE GENOMIC DNA]</scope>
    <source>
        <strain evidence="3 4">JCM 19897</strain>
    </source>
</reference>
<evidence type="ECO:0000313" key="3">
    <source>
        <dbReference type="EMBL" id="PSJ58243.1"/>
    </source>
</evidence>
<name>A0A2P7S6Z6_9HYPH</name>
<keyword evidence="4" id="KW-1185">Reference proteome</keyword>
<sequence length="185" mass="20008">MRIRLAAQAACLMLALPLTGAVAFAAEDGGPGTGSSGPTVSQCKKGEAWDKKRSKCVAAKKQSMLDDDSIYAAGRDLAMVGRYGEAIEVLSLAANKSDPRILNYLGYSHRKQGRVLVGLGYYEEALRIDPNYTLVREYLGEAHLQLGDVMAARRQLAEIEMRCGKGCEEYADLSAQIDAFVKTKG</sequence>
<keyword evidence="2" id="KW-0732">Signal</keyword>
<organism evidence="3 4">
    <name type="scientific">Pseudaminobacter soli</name>
    <name type="common">ex Li et al. 2025</name>
    <dbReference type="NCBI Taxonomy" id="1295366"/>
    <lineage>
        <taxon>Bacteria</taxon>
        <taxon>Pseudomonadati</taxon>
        <taxon>Pseudomonadota</taxon>
        <taxon>Alphaproteobacteria</taxon>
        <taxon>Hyphomicrobiales</taxon>
        <taxon>Phyllobacteriaceae</taxon>
        <taxon>Pseudaminobacter</taxon>
    </lineage>
</organism>
<feature type="chain" id="PRO_5015143638" evidence="2">
    <location>
        <begin position="26"/>
        <end position="185"/>
    </location>
</feature>
<keyword evidence="1" id="KW-0802">TPR repeat</keyword>
<dbReference type="InterPro" id="IPR019734">
    <property type="entry name" value="TPR_rpt"/>
</dbReference>
<dbReference type="PROSITE" id="PS50005">
    <property type="entry name" value="TPR"/>
    <property type="match status" value="1"/>
</dbReference>
<gene>
    <name evidence="3" type="ORF">C7I85_20515</name>
</gene>
<evidence type="ECO:0000256" key="1">
    <source>
        <dbReference type="PROSITE-ProRule" id="PRU00339"/>
    </source>
</evidence>
<comment type="caution">
    <text evidence="3">The sequence shown here is derived from an EMBL/GenBank/DDBJ whole genome shotgun (WGS) entry which is preliminary data.</text>
</comment>
<dbReference type="Pfam" id="PF14559">
    <property type="entry name" value="TPR_19"/>
    <property type="match status" value="1"/>
</dbReference>
<evidence type="ECO:0000313" key="4">
    <source>
        <dbReference type="Proteomes" id="UP000240653"/>
    </source>
</evidence>
<dbReference type="RefSeq" id="WP_106725876.1">
    <property type="nucleotide sequence ID" value="NZ_PXYL01000011.1"/>
</dbReference>
<feature type="signal peptide" evidence="2">
    <location>
        <begin position="1"/>
        <end position="25"/>
    </location>
</feature>
<dbReference type="SUPFAM" id="SSF48452">
    <property type="entry name" value="TPR-like"/>
    <property type="match status" value="1"/>
</dbReference>
<proteinExistence type="predicted"/>
<feature type="repeat" description="TPR" evidence="1">
    <location>
        <begin position="99"/>
        <end position="132"/>
    </location>
</feature>
<dbReference type="EMBL" id="PXYL01000011">
    <property type="protein sequence ID" value="PSJ58243.1"/>
    <property type="molecule type" value="Genomic_DNA"/>
</dbReference>
<dbReference type="Gene3D" id="1.25.40.10">
    <property type="entry name" value="Tetratricopeptide repeat domain"/>
    <property type="match status" value="1"/>
</dbReference>